<keyword evidence="7 12" id="KW-0675">Receptor</keyword>
<proteinExistence type="predicted"/>
<keyword evidence="4 10" id="KW-1133">Transmembrane helix</keyword>
<feature type="transmembrane region" description="Helical" evidence="10">
    <location>
        <begin position="268"/>
        <end position="288"/>
    </location>
</feature>
<dbReference type="SUPFAM" id="SSF81321">
    <property type="entry name" value="Family A G protein-coupled receptor-like"/>
    <property type="match status" value="1"/>
</dbReference>
<evidence type="ECO:0000256" key="7">
    <source>
        <dbReference type="ARBA" id="ARBA00023170"/>
    </source>
</evidence>
<feature type="transmembrane region" description="Helical" evidence="10">
    <location>
        <begin position="23"/>
        <end position="51"/>
    </location>
</feature>
<dbReference type="PANTHER" id="PTHR11866">
    <property type="entry name" value="G-PROTEIN COUPLED RECEPTOR FAMILY 1 MEMBER"/>
    <property type="match status" value="1"/>
</dbReference>
<dbReference type="Pfam" id="PF00001">
    <property type="entry name" value="7tm_1"/>
    <property type="match status" value="1"/>
</dbReference>
<gene>
    <name evidence="12" type="ORF">HOLleu_23442</name>
</gene>
<dbReference type="GO" id="GO:0007189">
    <property type="term" value="P:adenylate cyclase-activating G protein-coupled receptor signaling pathway"/>
    <property type="evidence" value="ECO:0007669"/>
    <property type="project" value="TreeGrafter"/>
</dbReference>
<evidence type="ECO:0000256" key="5">
    <source>
        <dbReference type="ARBA" id="ARBA00023040"/>
    </source>
</evidence>
<accession>A0A9Q1BVE2</accession>
<dbReference type="PROSITE" id="PS50262">
    <property type="entry name" value="G_PROTEIN_RECEP_F1_2"/>
    <property type="match status" value="1"/>
</dbReference>
<evidence type="ECO:0000259" key="11">
    <source>
        <dbReference type="PROSITE" id="PS50262"/>
    </source>
</evidence>
<feature type="transmembrane region" description="Helical" evidence="10">
    <location>
        <begin position="105"/>
        <end position="126"/>
    </location>
</feature>
<dbReference type="PROSITE" id="PS00237">
    <property type="entry name" value="G_PROTEIN_RECEP_F1_1"/>
    <property type="match status" value="1"/>
</dbReference>
<keyword evidence="6 10" id="KW-0472">Membrane</keyword>
<dbReference type="AlphaFoldDB" id="A0A9Q1BVE2"/>
<dbReference type="InterPro" id="IPR008365">
    <property type="entry name" value="Prostanoid_rcpt"/>
</dbReference>
<evidence type="ECO:0000256" key="9">
    <source>
        <dbReference type="ARBA" id="ARBA00023224"/>
    </source>
</evidence>
<evidence type="ECO:0000256" key="1">
    <source>
        <dbReference type="ARBA" id="ARBA00004651"/>
    </source>
</evidence>
<sequence>MAHTNQTTPSDNTIPPNEGESNIFVYISYLTLTILLTVGLISHILAILATWRANKVKAEDNRHSLPSFLLTCLLRIDMVAVIFFLARGFLPFIPSVRQQPLWCEFSISTSIFFTWSSGLANCLMCAERSTSLIAPFFHRTYATLRKAKVSLTILQLSALLICCLPFFGFGTYKIMEETTSTYDCVSPGEPQAIRENKYHFYFSILFFVVGFSIITCILICNVIIVYFIFHLRNKVAHLNVSAIPAGSHDATQNSSMSTVRKSSNETRFAMIMILVSIAYMISWLPLYVSISFDVFILYCPVLLQVG</sequence>
<feature type="transmembrane region" description="Helical" evidence="10">
    <location>
        <begin position="72"/>
        <end position="93"/>
    </location>
</feature>
<dbReference type="Gene3D" id="1.20.1070.10">
    <property type="entry name" value="Rhodopsin 7-helix transmembrane proteins"/>
    <property type="match status" value="1"/>
</dbReference>
<keyword evidence="2" id="KW-1003">Cell membrane</keyword>
<evidence type="ECO:0000256" key="4">
    <source>
        <dbReference type="ARBA" id="ARBA00022989"/>
    </source>
</evidence>
<dbReference type="PANTHER" id="PTHR11866:SF16">
    <property type="entry name" value="PROSTAGLANDIN E2 RECEPTOR EP4 SUBTYPE-LIKE PROTEIN"/>
    <property type="match status" value="1"/>
</dbReference>
<dbReference type="InterPro" id="IPR000276">
    <property type="entry name" value="GPCR_Rhodpsn"/>
</dbReference>
<dbReference type="Proteomes" id="UP001152320">
    <property type="component" value="Chromosome 11"/>
</dbReference>
<evidence type="ECO:0000256" key="10">
    <source>
        <dbReference type="SAM" id="Phobius"/>
    </source>
</evidence>
<evidence type="ECO:0000313" key="13">
    <source>
        <dbReference type="Proteomes" id="UP001152320"/>
    </source>
</evidence>
<keyword evidence="8" id="KW-0325">Glycoprotein</keyword>
<feature type="transmembrane region" description="Helical" evidence="10">
    <location>
        <begin position="200"/>
        <end position="229"/>
    </location>
</feature>
<dbReference type="GO" id="GO:0004930">
    <property type="term" value="F:G protein-coupled receptor activity"/>
    <property type="evidence" value="ECO:0007669"/>
    <property type="project" value="UniProtKB-KW"/>
</dbReference>
<keyword evidence="13" id="KW-1185">Reference proteome</keyword>
<evidence type="ECO:0000256" key="2">
    <source>
        <dbReference type="ARBA" id="ARBA00022475"/>
    </source>
</evidence>
<reference evidence="12" key="1">
    <citation type="submission" date="2021-10" db="EMBL/GenBank/DDBJ databases">
        <title>Tropical sea cucumber genome reveals ecological adaptation and Cuvierian tubules defense mechanism.</title>
        <authorList>
            <person name="Chen T."/>
        </authorList>
    </citation>
    <scope>NUCLEOTIDE SEQUENCE</scope>
    <source>
        <strain evidence="12">Nanhai2018</strain>
        <tissue evidence="12">Muscle</tissue>
    </source>
</reference>
<dbReference type="InterPro" id="IPR017452">
    <property type="entry name" value="GPCR_Rhodpsn_7TM"/>
</dbReference>
<comment type="subcellular location">
    <subcellularLocation>
        <location evidence="1">Cell membrane</location>
        <topology evidence="1">Multi-pass membrane protein</topology>
    </subcellularLocation>
</comment>
<feature type="transmembrane region" description="Helical" evidence="10">
    <location>
        <begin position="147"/>
        <end position="167"/>
    </location>
</feature>
<keyword evidence="9" id="KW-0807">Transducer</keyword>
<evidence type="ECO:0000256" key="3">
    <source>
        <dbReference type="ARBA" id="ARBA00022692"/>
    </source>
</evidence>
<organism evidence="12 13">
    <name type="scientific">Holothuria leucospilota</name>
    <name type="common">Black long sea cucumber</name>
    <name type="synonym">Mertensiothuria leucospilota</name>
    <dbReference type="NCBI Taxonomy" id="206669"/>
    <lineage>
        <taxon>Eukaryota</taxon>
        <taxon>Metazoa</taxon>
        <taxon>Echinodermata</taxon>
        <taxon>Eleutherozoa</taxon>
        <taxon>Echinozoa</taxon>
        <taxon>Holothuroidea</taxon>
        <taxon>Aspidochirotacea</taxon>
        <taxon>Aspidochirotida</taxon>
        <taxon>Holothuriidae</taxon>
        <taxon>Holothuria</taxon>
    </lineage>
</organism>
<keyword evidence="3 10" id="KW-0812">Transmembrane</keyword>
<dbReference type="EMBL" id="JAIZAY010000011">
    <property type="protein sequence ID" value="KAJ8033261.1"/>
    <property type="molecule type" value="Genomic_DNA"/>
</dbReference>
<evidence type="ECO:0000313" key="12">
    <source>
        <dbReference type="EMBL" id="KAJ8033261.1"/>
    </source>
</evidence>
<comment type="caution">
    <text evidence="12">The sequence shown here is derived from an EMBL/GenBank/DDBJ whole genome shotgun (WGS) entry which is preliminary data.</text>
</comment>
<dbReference type="GO" id="GO:0007204">
    <property type="term" value="P:positive regulation of cytosolic calcium ion concentration"/>
    <property type="evidence" value="ECO:0007669"/>
    <property type="project" value="TreeGrafter"/>
</dbReference>
<evidence type="ECO:0000256" key="8">
    <source>
        <dbReference type="ARBA" id="ARBA00023180"/>
    </source>
</evidence>
<name>A0A9Q1BVE2_HOLLE</name>
<feature type="domain" description="G-protein coupled receptors family 1 profile" evidence="11">
    <location>
        <begin position="42"/>
        <end position="306"/>
    </location>
</feature>
<keyword evidence="5" id="KW-0297">G-protein coupled receptor</keyword>
<evidence type="ECO:0000256" key="6">
    <source>
        <dbReference type="ARBA" id="ARBA00023136"/>
    </source>
</evidence>
<protein>
    <submittedName>
        <fullName evidence="12">Prostaglandin E2 receptor EP3 subtype</fullName>
    </submittedName>
</protein>
<dbReference type="OrthoDB" id="5959154at2759"/>
<dbReference type="GO" id="GO:0005886">
    <property type="term" value="C:plasma membrane"/>
    <property type="evidence" value="ECO:0007669"/>
    <property type="project" value="UniProtKB-SubCell"/>
</dbReference>